<gene>
    <name evidence="2" type="ORF">NBEOAGPD_0227</name>
</gene>
<accession>A0AA37M966</accession>
<evidence type="ECO:0000256" key="1">
    <source>
        <dbReference type="SAM" id="MobiDB-lite"/>
    </source>
</evidence>
<reference evidence="2" key="1">
    <citation type="journal article" date="2016" name="Front. Microbiol.">
        <title>Genome Sequence of the Piezophilic, Mesophilic Sulfate-Reducing Bacterium Desulfovibrio indicus J2T.</title>
        <authorList>
            <person name="Cao J."/>
            <person name="Maignien L."/>
            <person name="Shao Z."/>
            <person name="Alain K."/>
            <person name="Jebbar M."/>
        </authorList>
    </citation>
    <scope>NUCLEOTIDE SEQUENCE</scope>
    <source>
        <strain evidence="2">NBRC 103626</strain>
    </source>
</reference>
<name>A0AA37M966_9HYPH</name>
<proteinExistence type="predicted"/>
<dbReference type="AlphaFoldDB" id="A0AA37M966"/>
<protein>
    <submittedName>
        <fullName evidence="2">Uncharacterized protein</fullName>
    </submittedName>
</protein>
<keyword evidence="3" id="KW-1185">Reference proteome</keyword>
<organism evidence="2 3">
    <name type="scientific">Methylobacterium gregans</name>
    <dbReference type="NCBI Taxonomy" id="374424"/>
    <lineage>
        <taxon>Bacteria</taxon>
        <taxon>Pseudomonadati</taxon>
        <taxon>Pseudomonadota</taxon>
        <taxon>Alphaproteobacteria</taxon>
        <taxon>Hyphomicrobiales</taxon>
        <taxon>Methylobacteriaceae</taxon>
        <taxon>Methylobacterium</taxon>
    </lineage>
</organism>
<comment type="caution">
    <text evidence="2">The sequence shown here is derived from an EMBL/GenBank/DDBJ whole genome shotgun (WGS) entry which is preliminary data.</text>
</comment>
<feature type="region of interest" description="Disordered" evidence="1">
    <location>
        <begin position="1"/>
        <end position="29"/>
    </location>
</feature>
<dbReference type="Proteomes" id="UP001055108">
    <property type="component" value="Unassembled WGS sequence"/>
</dbReference>
<evidence type="ECO:0000313" key="3">
    <source>
        <dbReference type="Proteomes" id="UP001055108"/>
    </source>
</evidence>
<sequence>MADTFVESDEPEGDEDEQQDEALAAPAINRQSPDYLLGYEGGIQGMRKELTADIKADVARLAHFEAGQADGRAEAAREREEA</sequence>
<reference evidence="2" key="2">
    <citation type="submission" date="2021-08" db="EMBL/GenBank/DDBJ databases">
        <authorList>
            <person name="Tani A."/>
            <person name="Ola A."/>
            <person name="Ogura Y."/>
            <person name="Katsura K."/>
            <person name="Hayashi T."/>
        </authorList>
    </citation>
    <scope>NUCLEOTIDE SEQUENCE</scope>
    <source>
        <strain evidence="2">NBRC 103626</strain>
    </source>
</reference>
<feature type="compositionally biased region" description="Acidic residues" evidence="1">
    <location>
        <begin position="1"/>
        <end position="20"/>
    </location>
</feature>
<dbReference type="EMBL" id="BPQM01000004">
    <property type="protein sequence ID" value="GJD77026.1"/>
    <property type="molecule type" value="Genomic_DNA"/>
</dbReference>
<evidence type="ECO:0000313" key="2">
    <source>
        <dbReference type="EMBL" id="GJD77026.1"/>
    </source>
</evidence>